<dbReference type="Proteomes" id="UP000198549">
    <property type="component" value="Chromosome I"/>
</dbReference>
<gene>
    <name evidence="2" type="ORF">BVK86_04335</name>
    <name evidence="1" type="ORF">F7R15_04350</name>
    <name evidence="3" type="ORF">SAMN04490202_5098</name>
</gene>
<dbReference type="Proteomes" id="UP000460142">
    <property type="component" value="Unassembled WGS sequence"/>
</dbReference>
<name>A0A1H0U2Z9_PSERE</name>
<reference evidence="2" key="2">
    <citation type="submission" date="2017-01" db="EMBL/GenBank/DDBJ databases">
        <authorList>
            <person name="Mah S.A."/>
            <person name="Swanson W.J."/>
            <person name="Moy G.W."/>
            <person name="Vacquier V.D."/>
        </authorList>
    </citation>
    <scope>NUCLEOTIDE SEQUENCE [LARGE SCALE GENOMIC DNA]</scope>
    <source>
        <strain evidence="2">MT1</strain>
    </source>
</reference>
<evidence type="ECO:0000313" key="6">
    <source>
        <dbReference type="Proteomes" id="UP000460142"/>
    </source>
</evidence>
<proteinExistence type="predicted"/>
<reference evidence="1 6" key="4">
    <citation type="submission" date="2019-09" db="EMBL/GenBank/DDBJ databases">
        <title>Draft genome sequences of 48 bacterial type strains from the CCUG.</title>
        <authorList>
            <person name="Tunovic T."/>
            <person name="Pineiro-Iglesias B."/>
            <person name="Unosson C."/>
            <person name="Inganas E."/>
            <person name="Ohlen M."/>
            <person name="Cardew S."/>
            <person name="Jensie-Markopoulos S."/>
            <person name="Salva-Serra F."/>
            <person name="Jaen-Luchoro D."/>
            <person name="Karlsson R."/>
            <person name="Svensson-Stadler L."/>
            <person name="Chun J."/>
            <person name="Moore E."/>
        </authorList>
    </citation>
    <scope>NUCLEOTIDE SEQUENCE [LARGE SCALE GENOMIC DNA]</scope>
    <source>
        <strain evidence="1 6">CCUG 53116</strain>
    </source>
</reference>
<dbReference type="EMBL" id="MSTQ01000002">
    <property type="protein sequence ID" value="OLU05571.1"/>
    <property type="molecule type" value="Genomic_DNA"/>
</dbReference>
<dbReference type="GO" id="GO:0016811">
    <property type="term" value="F:hydrolase activity, acting on carbon-nitrogen (but not peptide) bonds, in linear amides"/>
    <property type="evidence" value="ECO:0007669"/>
    <property type="project" value="TreeGrafter"/>
</dbReference>
<dbReference type="RefSeq" id="WP_075945321.1">
    <property type="nucleotide sequence ID" value="NZ_LT629709.1"/>
</dbReference>
<dbReference type="Proteomes" id="UP000186756">
    <property type="component" value="Unassembled WGS sequence"/>
</dbReference>
<evidence type="ECO:0000313" key="4">
    <source>
        <dbReference type="Proteomes" id="UP000186756"/>
    </source>
</evidence>
<reference evidence="3 5" key="1">
    <citation type="submission" date="2016-10" db="EMBL/GenBank/DDBJ databases">
        <authorList>
            <person name="de Groot N.N."/>
        </authorList>
    </citation>
    <scope>NUCLEOTIDE SEQUENCE [LARGE SCALE GENOMIC DNA]</scope>
    <source>
        <strain evidence="3 5">BS3776</strain>
    </source>
</reference>
<dbReference type="PANTHER" id="PTHR12993">
    <property type="entry name" value="N-ACETYLGLUCOSAMINYL-PHOSPHATIDYLINOSITOL DE-N-ACETYLASE-RELATED"/>
    <property type="match status" value="1"/>
</dbReference>
<evidence type="ECO:0000313" key="2">
    <source>
        <dbReference type="EMBL" id="OLU05571.1"/>
    </source>
</evidence>
<dbReference type="InterPro" id="IPR003737">
    <property type="entry name" value="GlcNAc_PI_deacetylase-related"/>
</dbReference>
<dbReference type="OrthoDB" id="9790023at2"/>
<dbReference type="Pfam" id="PF02585">
    <property type="entry name" value="PIG-L"/>
    <property type="match status" value="1"/>
</dbReference>
<sequence length="256" mass="28419">MSDEAPEAENLIRGKGTTLAEWQACPALADVQTITHQQLIPDGRRLVVVAPHPDDEVLGCSGILAGMKGREADVVMVAVTDGEASHPGSREWPVSRLREQRPLESTRALDRLGLDGKALNWRRLGLPDSGVPGHELQLVERLLELIRPGDRVVTTWRSDGHCDHEATGRAAAFAASQRHACLIEVPVWAWHWARPQDSRIPWARARKLMLDADVLAQKRQAINAHVSQVSRADRALAVLDRETIERLLQPFELVFP</sequence>
<organism evidence="3 5">
    <name type="scientific">Pseudomonas reinekei</name>
    <dbReference type="NCBI Taxonomy" id="395598"/>
    <lineage>
        <taxon>Bacteria</taxon>
        <taxon>Pseudomonadati</taxon>
        <taxon>Pseudomonadota</taxon>
        <taxon>Gammaproteobacteria</taxon>
        <taxon>Pseudomonadales</taxon>
        <taxon>Pseudomonadaceae</taxon>
        <taxon>Pseudomonas</taxon>
    </lineage>
</organism>
<keyword evidence="4" id="KW-1185">Reference proteome</keyword>
<dbReference type="SUPFAM" id="SSF102588">
    <property type="entry name" value="LmbE-like"/>
    <property type="match status" value="1"/>
</dbReference>
<dbReference type="InterPro" id="IPR024078">
    <property type="entry name" value="LmbE-like_dom_sf"/>
</dbReference>
<accession>A0A1H0U2Z9</accession>
<protein>
    <submittedName>
        <fullName evidence="2">Acetylglucosaminylphosphatidylinositol deacetylase</fullName>
    </submittedName>
    <submittedName>
        <fullName evidence="3">N-acetylglucosaminyl deacetylase, LmbE family</fullName>
    </submittedName>
    <submittedName>
        <fullName evidence="1">PIG-L family deacetylase</fullName>
    </submittedName>
</protein>
<evidence type="ECO:0000313" key="1">
    <source>
        <dbReference type="EMBL" id="KAB0488068.1"/>
    </source>
</evidence>
<dbReference type="Gene3D" id="3.40.50.10320">
    <property type="entry name" value="LmbE-like"/>
    <property type="match status" value="1"/>
</dbReference>
<dbReference type="AlphaFoldDB" id="A0A1H0U2Z9"/>
<evidence type="ECO:0000313" key="5">
    <source>
        <dbReference type="Proteomes" id="UP000198549"/>
    </source>
</evidence>
<dbReference type="EMBL" id="VZPS01000002">
    <property type="protein sequence ID" value="KAB0488068.1"/>
    <property type="molecule type" value="Genomic_DNA"/>
</dbReference>
<reference evidence="4" key="3">
    <citation type="submission" date="2017-01" db="EMBL/GenBank/DDBJ databases">
        <authorList>
            <person name="Poblete-Castro I."/>
        </authorList>
    </citation>
    <scope>NUCLEOTIDE SEQUENCE [LARGE SCALE GENOMIC DNA]</scope>
    <source>
        <strain evidence="4">DSM 18361 / CCUG 53116 / MT1</strain>
    </source>
</reference>
<dbReference type="EMBL" id="LT629709">
    <property type="protein sequence ID" value="SDP60420.1"/>
    <property type="molecule type" value="Genomic_DNA"/>
</dbReference>
<dbReference type="PANTHER" id="PTHR12993:SF29">
    <property type="entry name" value="BLR3841 PROTEIN"/>
    <property type="match status" value="1"/>
</dbReference>
<evidence type="ECO:0000313" key="3">
    <source>
        <dbReference type="EMBL" id="SDP60420.1"/>
    </source>
</evidence>